<protein>
    <submittedName>
        <fullName evidence="6">LysR family transcriptional regulator</fullName>
    </submittedName>
</protein>
<dbReference type="EMBL" id="JAGRYU010000035">
    <property type="protein sequence ID" value="MBU4684527.1"/>
    <property type="molecule type" value="Genomic_DNA"/>
</dbReference>
<name>A0ABS6DMZ8_9ENTR</name>
<sequence>MRPKMDLNALRVFVEVAKHGSFSGAAKAQGMPTSNVSRQVQQLEERLNLRLIERTTRHLKLTEAGQLLYTRMGSMLDALTDAEVALSLQQNQLTGQLRLCVPNEIGPALFAKALAEFAVLHPLLEISCTTNLAGEEVLKQDIDLAVIISRGKMADSSIISLPLLTFPCCVVAAPQLLQKVGHPTRIAQLKQLPCITTVSALNGEAWQFMMSGGRFKKVAVKAHYRVNSGEMAFQAAVAGLGFAILAQQACAPYLQEGKLVEVALEYQAAPLALSIVYSGQNYLPARVKALIEFLRQYAGDLKGNFSIGEE</sequence>
<dbReference type="Proteomes" id="UP000686327">
    <property type="component" value="Unassembled WGS sequence"/>
</dbReference>
<reference evidence="7" key="1">
    <citation type="submission" date="2023-07" db="EMBL/GenBank/DDBJ databases">
        <title>Cedecea davisae an AmpC producer and its therapeutic implications.</title>
        <authorList>
            <person name="Notter J."/>
        </authorList>
    </citation>
    <scope>NUCLEOTIDE SEQUENCE [LARGE SCALE GENOMIC DNA]</scope>
    <source>
        <strain evidence="7">1</strain>
    </source>
</reference>
<dbReference type="PROSITE" id="PS50931">
    <property type="entry name" value="HTH_LYSR"/>
    <property type="match status" value="1"/>
</dbReference>
<evidence type="ECO:0000256" key="1">
    <source>
        <dbReference type="ARBA" id="ARBA00009437"/>
    </source>
</evidence>
<dbReference type="InterPro" id="IPR000847">
    <property type="entry name" value="LysR_HTH_N"/>
</dbReference>
<keyword evidence="2" id="KW-0805">Transcription regulation</keyword>
<dbReference type="InterPro" id="IPR058163">
    <property type="entry name" value="LysR-type_TF_proteobact-type"/>
</dbReference>
<keyword evidence="7" id="KW-1185">Reference proteome</keyword>
<comment type="similarity">
    <text evidence="1">Belongs to the LysR transcriptional regulatory family.</text>
</comment>
<organism evidence="6 7">
    <name type="scientific">Cedecea davisae</name>
    <dbReference type="NCBI Taxonomy" id="158484"/>
    <lineage>
        <taxon>Bacteria</taxon>
        <taxon>Pseudomonadati</taxon>
        <taxon>Pseudomonadota</taxon>
        <taxon>Gammaproteobacteria</taxon>
        <taxon>Enterobacterales</taxon>
        <taxon>Enterobacteriaceae</taxon>
        <taxon>Cedecea</taxon>
    </lineage>
</organism>
<dbReference type="RefSeq" id="WP_216377227.1">
    <property type="nucleotide sequence ID" value="NZ_JAGRYT010000038.1"/>
</dbReference>
<feature type="domain" description="HTH lysR-type" evidence="5">
    <location>
        <begin position="5"/>
        <end position="62"/>
    </location>
</feature>
<dbReference type="Pfam" id="PF00126">
    <property type="entry name" value="HTH_1"/>
    <property type="match status" value="1"/>
</dbReference>
<dbReference type="CDD" id="cd08422">
    <property type="entry name" value="PBP2_CrgA_like"/>
    <property type="match status" value="1"/>
</dbReference>
<dbReference type="Pfam" id="PF03466">
    <property type="entry name" value="LysR_substrate"/>
    <property type="match status" value="1"/>
</dbReference>
<keyword evidence="3" id="KW-0238">DNA-binding</keyword>
<evidence type="ECO:0000256" key="3">
    <source>
        <dbReference type="ARBA" id="ARBA00023125"/>
    </source>
</evidence>
<dbReference type="InterPro" id="IPR005119">
    <property type="entry name" value="LysR_subst-bd"/>
</dbReference>
<gene>
    <name evidence="6" type="ORF">KC222_21260</name>
</gene>
<keyword evidence="4" id="KW-0804">Transcription</keyword>
<comment type="caution">
    <text evidence="6">The sequence shown here is derived from an EMBL/GenBank/DDBJ whole genome shotgun (WGS) entry which is preliminary data.</text>
</comment>
<evidence type="ECO:0000256" key="4">
    <source>
        <dbReference type="ARBA" id="ARBA00023163"/>
    </source>
</evidence>
<proteinExistence type="inferred from homology"/>
<evidence type="ECO:0000313" key="6">
    <source>
        <dbReference type="EMBL" id="MBU4684527.1"/>
    </source>
</evidence>
<evidence type="ECO:0000256" key="2">
    <source>
        <dbReference type="ARBA" id="ARBA00023015"/>
    </source>
</evidence>
<evidence type="ECO:0000313" key="7">
    <source>
        <dbReference type="Proteomes" id="UP000686327"/>
    </source>
</evidence>
<accession>A0ABS6DMZ8</accession>
<evidence type="ECO:0000259" key="5">
    <source>
        <dbReference type="PROSITE" id="PS50931"/>
    </source>
</evidence>
<dbReference type="PANTHER" id="PTHR30537:SF5">
    <property type="entry name" value="HTH-TYPE TRANSCRIPTIONAL ACTIVATOR TTDR-RELATED"/>
    <property type="match status" value="1"/>
</dbReference>
<dbReference type="PANTHER" id="PTHR30537">
    <property type="entry name" value="HTH-TYPE TRANSCRIPTIONAL REGULATOR"/>
    <property type="match status" value="1"/>
</dbReference>